<evidence type="ECO:0000313" key="1">
    <source>
        <dbReference type="EMBL" id="KFM77059.1"/>
    </source>
</evidence>
<dbReference type="AlphaFoldDB" id="A0A087UI70"/>
<keyword evidence="2" id="KW-1185">Reference proteome</keyword>
<accession>A0A087UI70</accession>
<dbReference type="EMBL" id="KK119910">
    <property type="protein sequence ID" value="KFM77059.1"/>
    <property type="molecule type" value="Genomic_DNA"/>
</dbReference>
<proteinExistence type="predicted"/>
<reference evidence="1 2" key="1">
    <citation type="submission" date="2013-11" db="EMBL/GenBank/DDBJ databases">
        <title>Genome sequencing of Stegodyphus mimosarum.</title>
        <authorList>
            <person name="Bechsgaard J."/>
        </authorList>
    </citation>
    <scope>NUCLEOTIDE SEQUENCE [LARGE SCALE GENOMIC DNA]</scope>
</reference>
<name>A0A087UI70_STEMI</name>
<dbReference type="PROSITE" id="PS51257">
    <property type="entry name" value="PROKAR_LIPOPROTEIN"/>
    <property type="match status" value="1"/>
</dbReference>
<dbReference type="Proteomes" id="UP000054359">
    <property type="component" value="Unassembled WGS sequence"/>
</dbReference>
<feature type="non-terminal residue" evidence="1">
    <location>
        <position position="42"/>
    </location>
</feature>
<evidence type="ECO:0000313" key="2">
    <source>
        <dbReference type="Proteomes" id="UP000054359"/>
    </source>
</evidence>
<organism evidence="1 2">
    <name type="scientific">Stegodyphus mimosarum</name>
    <name type="common">African social velvet spider</name>
    <dbReference type="NCBI Taxonomy" id="407821"/>
    <lineage>
        <taxon>Eukaryota</taxon>
        <taxon>Metazoa</taxon>
        <taxon>Ecdysozoa</taxon>
        <taxon>Arthropoda</taxon>
        <taxon>Chelicerata</taxon>
        <taxon>Arachnida</taxon>
        <taxon>Araneae</taxon>
        <taxon>Araneomorphae</taxon>
        <taxon>Entelegynae</taxon>
        <taxon>Eresoidea</taxon>
        <taxon>Eresidae</taxon>
        <taxon>Stegodyphus</taxon>
    </lineage>
</organism>
<sequence length="42" mass="4845">MRTTAQEKKLRYAHRKFILTSVQCQNCAILSSCNSLLSYAHE</sequence>
<gene>
    <name evidence="1" type="ORF">X975_03366</name>
</gene>
<protein>
    <submittedName>
        <fullName evidence="1">Uncharacterized protein</fullName>
    </submittedName>
</protein>